<accession>A0ABP7TI74</accession>
<keyword evidence="1" id="KW-0812">Transmembrane</keyword>
<keyword evidence="4" id="KW-1185">Reference proteome</keyword>
<sequence length="154" mass="16588">MIGRLRHFLRDEGGAAVVELALCTTMFSVMIAGVADMSSAYSRKLALEQAVQRALEKQMQTTADDLPEATIKSEAVLQAGGGLTEDQVTVTRTRYCNGVAQSTYAGGCGTQTRTRYLNVKVYDDYSPILPAIKFGPVTSDGKYRVGAEAGVRIE</sequence>
<dbReference type="InterPro" id="IPR012495">
    <property type="entry name" value="TadE-like_dom"/>
</dbReference>
<feature type="transmembrane region" description="Helical" evidence="1">
    <location>
        <begin position="15"/>
        <end position="35"/>
    </location>
</feature>
<proteinExistence type="predicted"/>
<keyword evidence="1" id="KW-1133">Transmembrane helix</keyword>
<evidence type="ECO:0000313" key="4">
    <source>
        <dbReference type="Proteomes" id="UP001424459"/>
    </source>
</evidence>
<comment type="caution">
    <text evidence="3">The sequence shown here is derived from an EMBL/GenBank/DDBJ whole genome shotgun (WGS) entry which is preliminary data.</text>
</comment>
<name>A0ABP7TI74_9SPHN</name>
<dbReference type="Pfam" id="PF07811">
    <property type="entry name" value="TadE"/>
    <property type="match status" value="1"/>
</dbReference>
<keyword evidence="1" id="KW-0472">Membrane</keyword>
<gene>
    <name evidence="3" type="ORF">GCM10022281_01700</name>
</gene>
<organism evidence="3 4">
    <name type="scientific">Sphingomonas rosea</name>
    <dbReference type="NCBI Taxonomy" id="335605"/>
    <lineage>
        <taxon>Bacteria</taxon>
        <taxon>Pseudomonadati</taxon>
        <taxon>Pseudomonadota</taxon>
        <taxon>Alphaproteobacteria</taxon>
        <taxon>Sphingomonadales</taxon>
        <taxon>Sphingomonadaceae</taxon>
        <taxon>Sphingomonas</taxon>
    </lineage>
</organism>
<evidence type="ECO:0000256" key="1">
    <source>
        <dbReference type="SAM" id="Phobius"/>
    </source>
</evidence>
<reference evidence="4" key="1">
    <citation type="journal article" date="2019" name="Int. J. Syst. Evol. Microbiol.">
        <title>The Global Catalogue of Microorganisms (GCM) 10K type strain sequencing project: providing services to taxonomists for standard genome sequencing and annotation.</title>
        <authorList>
            <consortium name="The Broad Institute Genomics Platform"/>
            <consortium name="The Broad Institute Genome Sequencing Center for Infectious Disease"/>
            <person name="Wu L."/>
            <person name="Ma J."/>
        </authorList>
    </citation>
    <scope>NUCLEOTIDE SEQUENCE [LARGE SCALE GENOMIC DNA]</scope>
    <source>
        <strain evidence="4">JCM 17564</strain>
    </source>
</reference>
<dbReference type="RefSeq" id="WP_344695065.1">
    <property type="nucleotide sequence ID" value="NZ_BAABBR010000001.1"/>
</dbReference>
<feature type="domain" description="TadE-like" evidence="2">
    <location>
        <begin position="14"/>
        <end position="54"/>
    </location>
</feature>
<evidence type="ECO:0000259" key="2">
    <source>
        <dbReference type="Pfam" id="PF07811"/>
    </source>
</evidence>
<protein>
    <recommendedName>
        <fullName evidence="2">TadE-like domain-containing protein</fullName>
    </recommendedName>
</protein>
<evidence type="ECO:0000313" key="3">
    <source>
        <dbReference type="EMBL" id="GAA4026728.1"/>
    </source>
</evidence>
<dbReference type="Proteomes" id="UP001424459">
    <property type="component" value="Unassembled WGS sequence"/>
</dbReference>
<dbReference type="EMBL" id="BAABBR010000001">
    <property type="protein sequence ID" value="GAA4026728.1"/>
    <property type="molecule type" value="Genomic_DNA"/>
</dbReference>